<protein>
    <submittedName>
        <fullName evidence="1">Uncharacterized protein</fullName>
    </submittedName>
</protein>
<dbReference type="AlphaFoldDB" id="A0A1F7I988"/>
<gene>
    <name evidence="1" type="ORF">A3A74_07875</name>
</gene>
<evidence type="ECO:0000313" key="2">
    <source>
        <dbReference type="Proteomes" id="UP000179270"/>
    </source>
</evidence>
<dbReference type="Proteomes" id="UP000179270">
    <property type="component" value="Unassembled WGS sequence"/>
</dbReference>
<organism evidence="1 2">
    <name type="scientific">Candidatus Roizmanbacteria bacterium RIFCSPLOWO2_01_FULL_35_13</name>
    <dbReference type="NCBI Taxonomy" id="1802055"/>
    <lineage>
        <taxon>Bacteria</taxon>
        <taxon>Candidatus Roizmaniibacteriota</taxon>
    </lineage>
</organism>
<reference evidence="1 2" key="1">
    <citation type="journal article" date="2016" name="Nat. Commun.">
        <title>Thousands of microbial genomes shed light on interconnected biogeochemical processes in an aquifer system.</title>
        <authorList>
            <person name="Anantharaman K."/>
            <person name="Brown C.T."/>
            <person name="Hug L.A."/>
            <person name="Sharon I."/>
            <person name="Castelle C.J."/>
            <person name="Probst A.J."/>
            <person name="Thomas B.C."/>
            <person name="Singh A."/>
            <person name="Wilkins M.J."/>
            <person name="Karaoz U."/>
            <person name="Brodie E.L."/>
            <person name="Williams K.H."/>
            <person name="Hubbard S.S."/>
            <person name="Banfield J.F."/>
        </authorList>
    </citation>
    <scope>NUCLEOTIDE SEQUENCE [LARGE SCALE GENOMIC DNA]</scope>
</reference>
<proteinExistence type="predicted"/>
<comment type="caution">
    <text evidence="1">The sequence shown here is derived from an EMBL/GenBank/DDBJ whole genome shotgun (WGS) entry which is preliminary data.</text>
</comment>
<evidence type="ECO:0000313" key="1">
    <source>
        <dbReference type="EMBL" id="OGK39938.1"/>
    </source>
</evidence>
<accession>A0A1F7I988</accession>
<sequence>MNESYKQSKLIYVRTSHPELGNAPYFDVGIEITTELYGLGAIINNPLCYCFDHIGGKRTYYRTVGISAIETKGKVERVLPKNSVFWLH</sequence>
<name>A0A1F7I988_9BACT</name>
<dbReference type="EMBL" id="MGAF01000041">
    <property type="protein sequence ID" value="OGK39938.1"/>
    <property type="molecule type" value="Genomic_DNA"/>
</dbReference>